<evidence type="ECO:0008006" key="3">
    <source>
        <dbReference type="Google" id="ProtNLM"/>
    </source>
</evidence>
<gene>
    <name evidence="1" type="ORF">T23_06700</name>
</gene>
<keyword evidence="2" id="KW-1185">Reference proteome</keyword>
<accession>A0ABM8IH61</accession>
<sequence>MISFIKQFLALLAAFCCFLGYIFTGETVWIVLGFAFIVLDGYCKTSKNSKDE</sequence>
<organism evidence="1 2">
    <name type="scientific">Turicibacter faecis</name>
    <dbReference type="NCBI Taxonomy" id="2963365"/>
    <lineage>
        <taxon>Bacteria</taxon>
        <taxon>Bacillati</taxon>
        <taxon>Bacillota</taxon>
        <taxon>Erysipelotrichia</taxon>
        <taxon>Erysipelotrichales</taxon>
        <taxon>Turicibacteraceae</taxon>
        <taxon>Turicibacter</taxon>
    </lineage>
</organism>
<dbReference type="Proteomes" id="UP001432099">
    <property type="component" value="Chromosome"/>
</dbReference>
<dbReference type="EMBL" id="AP028127">
    <property type="protein sequence ID" value="BEH90568.1"/>
    <property type="molecule type" value="Genomic_DNA"/>
</dbReference>
<evidence type="ECO:0000313" key="1">
    <source>
        <dbReference type="EMBL" id="BEH90568.1"/>
    </source>
</evidence>
<reference evidence="1" key="1">
    <citation type="journal article" date="2024" name="Int. J. Syst. Evol. Microbiol.">
        <title>Turicibacter faecis sp. nov., isolated from faeces of heart failure mouse model.</title>
        <authorList>
            <person name="Imamura Y."/>
            <person name="Motooka D."/>
            <person name="Nakajima Y."/>
            <person name="Ito S."/>
            <person name="Kitakaze M."/>
            <person name="Iida T."/>
            <person name="Nakamura S."/>
        </authorList>
    </citation>
    <scope>NUCLEOTIDE SEQUENCE</scope>
    <source>
        <strain evidence="1">TC023</strain>
    </source>
</reference>
<dbReference type="RefSeq" id="WP_161832348.1">
    <property type="nucleotide sequence ID" value="NZ_AP028127.1"/>
</dbReference>
<evidence type="ECO:0000313" key="2">
    <source>
        <dbReference type="Proteomes" id="UP001432099"/>
    </source>
</evidence>
<protein>
    <recommendedName>
        <fullName evidence="3">Lipoprotein</fullName>
    </recommendedName>
</protein>
<name>A0ABM8IH61_9FIRM</name>
<proteinExistence type="predicted"/>